<comment type="subunit">
    <text evidence="4">Part of the 30S ribosomal subunit. Forms a tight heterodimer with protein bS6.</text>
</comment>
<reference evidence="6 7" key="1">
    <citation type="journal article" date="2016" name="Nat. Commun.">
        <title>Thousands of microbial genomes shed light on interconnected biogeochemical processes in an aquifer system.</title>
        <authorList>
            <person name="Anantharaman K."/>
            <person name="Brown C.T."/>
            <person name="Hug L.A."/>
            <person name="Sharon I."/>
            <person name="Castelle C.J."/>
            <person name="Probst A.J."/>
            <person name="Thomas B.C."/>
            <person name="Singh A."/>
            <person name="Wilkins M.J."/>
            <person name="Karaoz U."/>
            <person name="Brodie E.L."/>
            <person name="Williams K.H."/>
            <person name="Hubbard S.S."/>
            <person name="Banfield J.F."/>
        </authorList>
    </citation>
    <scope>NUCLEOTIDE SEQUENCE [LARGE SCALE GENOMIC DNA]</scope>
</reference>
<accession>A0A1F4PP15</accession>
<protein>
    <recommendedName>
        <fullName evidence="4">Small ribosomal subunit protein bS18</fullName>
    </recommendedName>
</protein>
<organism evidence="6 7">
    <name type="scientific">candidate division Kazan bacterium RIFCSPLOWO2_01_FULL_48_13</name>
    <dbReference type="NCBI Taxonomy" id="1798539"/>
    <lineage>
        <taxon>Bacteria</taxon>
        <taxon>Bacteria division Kazan-3B-28</taxon>
    </lineage>
</organism>
<evidence type="ECO:0000256" key="4">
    <source>
        <dbReference type="HAMAP-Rule" id="MF_00270"/>
    </source>
</evidence>
<dbReference type="AlphaFoldDB" id="A0A1F4PP15"/>
<keyword evidence="2 4" id="KW-0689">Ribosomal protein</keyword>
<dbReference type="PANTHER" id="PTHR13479:SF40">
    <property type="entry name" value="SMALL RIBOSOMAL SUBUNIT PROTEIN BS18M"/>
    <property type="match status" value="1"/>
</dbReference>
<gene>
    <name evidence="4" type="primary">rpsR</name>
    <name evidence="6" type="ORF">A2994_02325</name>
</gene>
<keyword evidence="3 4" id="KW-0687">Ribonucleoprotein</keyword>
<dbReference type="STRING" id="1798539.A2994_02325"/>
<dbReference type="GO" id="GO:0070181">
    <property type="term" value="F:small ribosomal subunit rRNA binding"/>
    <property type="evidence" value="ECO:0007669"/>
    <property type="project" value="TreeGrafter"/>
</dbReference>
<dbReference type="SUPFAM" id="SSF46911">
    <property type="entry name" value="Ribosomal protein S18"/>
    <property type="match status" value="1"/>
</dbReference>
<comment type="similarity">
    <text evidence="1 4 5">Belongs to the bacterial ribosomal protein bS18 family.</text>
</comment>
<keyword evidence="4" id="KW-0699">rRNA-binding</keyword>
<dbReference type="Proteomes" id="UP000179010">
    <property type="component" value="Unassembled WGS sequence"/>
</dbReference>
<proteinExistence type="inferred from homology"/>
<dbReference type="Gene3D" id="4.10.640.10">
    <property type="entry name" value="Ribosomal protein S18"/>
    <property type="match status" value="1"/>
</dbReference>
<sequence>MALRKKPRKPATFPRYNLPTKKYCYFCKEEIDYIDFKNAKMLGKYISRYAKIEPRRRSGTCAKHQRMVAAAIKKSRFMALMPFIPY</sequence>
<dbReference type="GO" id="GO:0022627">
    <property type="term" value="C:cytosolic small ribosomal subunit"/>
    <property type="evidence" value="ECO:0007669"/>
    <property type="project" value="TreeGrafter"/>
</dbReference>
<evidence type="ECO:0000256" key="5">
    <source>
        <dbReference type="RuleBase" id="RU003910"/>
    </source>
</evidence>
<evidence type="ECO:0000313" key="6">
    <source>
        <dbReference type="EMBL" id="OGB85431.1"/>
    </source>
</evidence>
<keyword evidence="4" id="KW-0694">RNA-binding</keyword>
<dbReference type="EMBL" id="METE01000004">
    <property type="protein sequence ID" value="OGB85431.1"/>
    <property type="molecule type" value="Genomic_DNA"/>
</dbReference>
<comment type="caution">
    <text evidence="6">The sequence shown here is derived from an EMBL/GenBank/DDBJ whole genome shotgun (WGS) entry which is preliminary data.</text>
</comment>
<evidence type="ECO:0000256" key="3">
    <source>
        <dbReference type="ARBA" id="ARBA00023274"/>
    </source>
</evidence>
<dbReference type="HAMAP" id="MF_00270">
    <property type="entry name" value="Ribosomal_bS18"/>
    <property type="match status" value="1"/>
</dbReference>
<evidence type="ECO:0000313" key="7">
    <source>
        <dbReference type="Proteomes" id="UP000179010"/>
    </source>
</evidence>
<dbReference type="GO" id="GO:0003735">
    <property type="term" value="F:structural constituent of ribosome"/>
    <property type="evidence" value="ECO:0007669"/>
    <property type="project" value="InterPro"/>
</dbReference>
<dbReference type="GO" id="GO:0006412">
    <property type="term" value="P:translation"/>
    <property type="evidence" value="ECO:0007669"/>
    <property type="project" value="UniProtKB-UniRule"/>
</dbReference>
<dbReference type="InterPro" id="IPR001648">
    <property type="entry name" value="Ribosomal_bS18"/>
</dbReference>
<comment type="function">
    <text evidence="4">Binds as a heterodimer with protein bS6 to the central domain of the 16S rRNA, where it helps stabilize the platform of the 30S subunit.</text>
</comment>
<evidence type="ECO:0000256" key="2">
    <source>
        <dbReference type="ARBA" id="ARBA00022980"/>
    </source>
</evidence>
<name>A0A1F4PP15_UNCK3</name>
<evidence type="ECO:0000256" key="1">
    <source>
        <dbReference type="ARBA" id="ARBA00005589"/>
    </source>
</evidence>
<dbReference type="PANTHER" id="PTHR13479">
    <property type="entry name" value="30S RIBOSOMAL PROTEIN S18"/>
    <property type="match status" value="1"/>
</dbReference>
<dbReference type="PRINTS" id="PR00974">
    <property type="entry name" value="RIBOSOMALS18"/>
</dbReference>
<dbReference type="NCBIfam" id="TIGR00165">
    <property type="entry name" value="S18"/>
    <property type="match status" value="1"/>
</dbReference>
<dbReference type="InterPro" id="IPR036870">
    <property type="entry name" value="Ribosomal_bS18_sf"/>
</dbReference>
<dbReference type="Pfam" id="PF01084">
    <property type="entry name" value="Ribosomal_S18"/>
    <property type="match status" value="1"/>
</dbReference>